<proteinExistence type="predicted"/>
<protein>
    <submittedName>
        <fullName evidence="1">Uncharacterized protein</fullName>
    </submittedName>
</protein>
<keyword evidence="2" id="KW-1185">Reference proteome</keyword>
<reference evidence="1" key="2">
    <citation type="submission" date="2020-09" db="EMBL/GenBank/DDBJ databases">
        <authorList>
            <person name="Sun Q."/>
            <person name="Zhou Y."/>
        </authorList>
    </citation>
    <scope>NUCLEOTIDE SEQUENCE</scope>
    <source>
        <strain evidence="1">CGMCC 4.3508</strain>
    </source>
</reference>
<dbReference type="EMBL" id="BMMH01000002">
    <property type="protein sequence ID" value="GGK97845.1"/>
    <property type="molecule type" value="Genomic_DNA"/>
</dbReference>
<evidence type="ECO:0000313" key="1">
    <source>
        <dbReference type="EMBL" id="GGK97845.1"/>
    </source>
</evidence>
<organism evidence="1 2">
    <name type="scientific">Nocardia jinanensis</name>
    <dbReference type="NCBI Taxonomy" id="382504"/>
    <lineage>
        <taxon>Bacteria</taxon>
        <taxon>Bacillati</taxon>
        <taxon>Actinomycetota</taxon>
        <taxon>Actinomycetes</taxon>
        <taxon>Mycobacteriales</taxon>
        <taxon>Nocardiaceae</taxon>
        <taxon>Nocardia</taxon>
    </lineage>
</organism>
<dbReference type="AlphaFoldDB" id="A0A917VN63"/>
<dbReference type="Proteomes" id="UP000638263">
    <property type="component" value="Unassembled WGS sequence"/>
</dbReference>
<reference evidence="1" key="1">
    <citation type="journal article" date="2014" name="Int. J. Syst. Evol. Microbiol.">
        <title>Complete genome sequence of Corynebacterium casei LMG S-19264T (=DSM 44701T), isolated from a smear-ripened cheese.</title>
        <authorList>
            <consortium name="US DOE Joint Genome Institute (JGI-PGF)"/>
            <person name="Walter F."/>
            <person name="Albersmeier A."/>
            <person name="Kalinowski J."/>
            <person name="Ruckert C."/>
        </authorList>
    </citation>
    <scope>NUCLEOTIDE SEQUENCE</scope>
    <source>
        <strain evidence="1">CGMCC 4.3508</strain>
    </source>
</reference>
<accession>A0A917VN63</accession>
<comment type="caution">
    <text evidence="1">The sequence shown here is derived from an EMBL/GenBank/DDBJ whole genome shotgun (WGS) entry which is preliminary data.</text>
</comment>
<sequence length="52" mass="5242">MPGEVTVLAGDDIYAGPLLALGAAGAISNAGRRREVAGPAVSFEDFVQLARA</sequence>
<gene>
    <name evidence="1" type="ORF">GCM10011588_10450</name>
</gene>
<evidence type="ECO:0000313" key="2">
    <source>
        <dbReference type="Proteomes" id="UP000638263"/>
    </source>
</evidence>
<name>A0A917VN63_9NOCA</name>